<feature type="transmembrane region" description="Helical" evidence="6">
    <location>
        <begin position="194"/>
        <end position="216"/>
    </location>
</feature>
<comment type="similarity">
    <text evidence="2">Belongs to the multi antimicrobial extrusion (MATE) (TC 2.A.66.1) family.</text>
</comment>
<dbReference type="InterPro" id="IPR002528">
    <property type="entry name" value="MATE_fam"/>
</dbReference>
<feature type="transmembrane region" description="Helical" evidence="6">
    <location>
        <begin position="384"/>
        <end position="405"/>
    </location>
</feature>
<feature type="transmembrane region" description="Helical" evidence="6">
    <location>
        <begin position="222"/>
        <end position="248"/>
    </location>
</feature>
<dbReference type="GO" id="GO:0015297">
    <property type="term" value="F:antiporter activity"/>
    <property type="evidence" value="ECO:0007669"/>
    <property type="project" value="InterPro"/>
</dbReference>
<feature type="transmembrane region" description="Helical" evidence="6">
    <location>
        <begin position="125"/>
        <end position="145"/>
    </location>
</feature>
<keyword evidence="4 6" id="KW-1133">Transmembrane helix</keyword>
<dbReference type="GO" id="GO:1990961">
    <property type="term" value="P:xenobiotic detoxification by transmembrane export across the plasma membrane"/>
    <property type="evidence" value="ECO:0007669"/>
    <property type="project" value="InterPro"/>
</dbReference>
<accession>A0A084AGV8</accession>
<evidence type="ECO:0000256" key="6">
    <source>
        <dbReference type="SAM" id="Phobius"/>
    </source>
</evidence>
<keyword evidence="8" id="KW-1185">Reference proteome</keyword>
<feature type="transmembrane region" description="Helical" evidence="6">
    <location>
        <begin position="268"/>
        <end position="287"/>
    </location>
</feature>
<name>A0A084AGV8_STACB</name>
<feature type="transmembrane region" description="Helical" evidence="6">
    <location>
        <begin position="417"/>
        <end position="439"/>
    </location>
</feature>
<evidence type="ECO:0000256" key="1">
    <source>
        <dbReference type="ARBA" id="ARBA00004141"/>
    </source>
</evidence>
<dbReference type="Pfam" id="PF01554">
    <property type="entry name" value="MatE"/>
    <property type="match status" value="2"/>
</dbReference>
<feature type="transmembrane region" description="Helical" evidence="6">
    <location>
        <begin position="445"/>
        <end position="467"/>
    </location>
</feature>
<dbReference type="EMBL" id="KL648733">
    <property type="protein sequence ID" value="KEY64537.1"/>
    <property type="molecule type" value="Genomic_DNA"/>
</dbReference>
<evidence type="ECO:0000256" key="4">
    <source>
        <dbReference type="ARBA" id="ARBA00022989"/>
    </source>
</evidence>
<dbReference type="CDD" id="cd13132">
    <property type="entry name" value="MATE_eukaryotic"/>
    <property type="match status" value="1"/>
</dbReference>
<feature type="transmembrane region" description="Helical" evidence="6">
    <location>
        <begin position="165"/>
        <end position="182"/>
    </location>
</feature>
<keyword evidence="3 6" id="KW-0812">Transmembrane</keyword>
<dbReference type="HOGENOM" id="CLU_012893_1_2_1"/>
<proteinExistence type="inferred from homology"/>
<dbReference type="GO" id="GO:0042910">
    <property type="term" value="F:xenobiotic transmembrane transporter activity"/>
    <property type="evidence" value="ECO:0007669"/>
    <property type="project" value="InterPro"/>
</dbReference>
<protein>
    <recommendedName>
        <fullName evidence="9">MATE efflux family protein</fullName>
    </recommendedName>
</protein>
<dbReference type="NCBIfam" id="TIGR00797">
    <property type="entry name" value="matE"/>
    <property type="match status" value="1"/>
</dbReference>
<comment type="subcellular location">
    <subcellularLocation>
        <location evidence="1">Membrane</location>
        <topology evidence="1">Multi-pass membrane protein</topology>
    </subcellularLocation>
</comment>
<dbReference type="InterPro" id="IPR045069">
    <property type="entry name" value="MATE_euk"/>
</dbReference>
<reference evidence="7 8" key="1">
    <citation type="journal article" date="2014" name="BMC Genomics">
        <title>Comparative genome sequencing reveals chemotype-specific gene clusters in the toxigenic black mold Stachybotrys.</title>
        <authorList>
            <person name="Semeiks J."/>
            <person name="Borek D."/>
            <person name="Otwinowski Z."/>
            <person name="Grishin N.V."/>
        </authorList>
    </citation>
    <scope>NUCLEOTIDE SEQUENCE [LARGE SCALE GENOMIC DNA]</scope>
    <source>
        <strain evidence="8">CBS 109288 / IBT 7711</strain>
    </source>
</reference>
<dbReference type="AlphaFoldDB" id="A0A084AGV8"/>
<evidence type="ECO:0008006" key="9">
    <source>
        <dbReference type="Google" id="ProtNLM"/>
    </source>
</evidence>
<evidence type="ECO:0000313" key="8">
    <source>
        <dbReference type="Proteomes" id="UP000028045"/>
    </source>
</evidence>
<feature type="transmembrane region" description="Helical" evidence="6">
    <location>
        <begin position="307"/>
        <end position="327"/>
    </location>
</feature>
<feature type="transmembrane region" description="Helical" evidence="6">
    <location>
        <begin position="348"/>
        <end position="372"/>
    </location>
</feature>
<keyword evidence="5 6" id="KW-0472">Membrane</keyword>
<evidence type="ECO:0000313" key="7">
    <source>
        <dbReference type="EMBL" id="KEY64537.1"/>
    </source>
</evidence>
<evidence type="ECO:0000256" key="5">
    <source>
        <dbReference type="ARBA" id="ARBA00023136"/>
    </source>
</evidence>
<evidence type="ECO:0000256" key="2">
    <source>
        <dbReference type="ARBA" id="ARBA00010199"/>
    </source>
</evidence>
<dbReference type="Proteomes" id="UP000028045">
    <property type="component" value="Unassembled WGS sequence"/>
</dbReference>
<sequence>MYGQLSEEGRQSSDALNVRHTENTHLLSDARGNSKDDLVSSWTQDAQDLVKNAIPVIFAGLLQQSIGLCNVFSVGHLGKTELAAVSLSLMTANITGYAVYQGMATALDTLCAQAYGSAKKPLIGLYFQQMVLILWLMTIPIGIIWLNSATLLGAVVPDKSTADLAGTYLRILLLGAPGYAAFEAGKRFVQSQCIFHATTLVLLSVAPLNAFMNWLFVWHWQMGFIGAPLSTAVTNNLLPFFLFLYVYFIDGRKCWNGFTLEVFQNWTLILKLAFPGFLMLEAEFLAFEILTLGASHLSTTHLAAQSILSPLIALSFQVPFALAIASSTRIANLIGGGFADRARQCARVTILGASLVGTANLFLMIGLAGYVAHLLTNDTSVIQQVMKVVPVIATFQLFDSLVINMNGALRALGKQTIGSFVGVVCYYAIAMPISFTTAFRLQWNLIGLWSGIAVALFCNSIIVWIYLAYKASWEDAVNAARSRHTKP</sequence>
<gene>
    <name evidence="7" type="ORF">S7711_03603</name>
</gene>
<dbReference type="OrthoDB" id="2126698at2759"/>
<dbReference type="GO" id="GO:0016020">
    <property type="term" value="C:membrane"/>
    <property type="evidence" value="ECO:0007669"/>
    <property type="project" value="UniProtKB-SubCell"/>
</dbReference>
<evidence type="ECO:0000256" key="3">
    <source>
        <dbReference type="ARBA" id="ARBA00022692"/>
    </source>
</evidence>
<organism evidence="7 8">
    <name type="scientific">Stachybotrys chartarum (strain CBS 109288 / IBT 7711)</name>
    <name type="common">Toxic black mold</name>
    <name type="synonym">Stilbospora chartarum</name>
    <dbReference type="NCBI Taxonomy" id="1280523"/>
    <lineage>
        <taxon>Eukaryota</taxon>
        <taxon>Fungi</taxon>
        <taxon>Dikarya</taxon>
        <taxon>Ascomycota</taxon>
        <taxon>Pezizomycotina</taxon>
        <taxon>Sordariomycetes</taxon>
        <taxon>Hypocreomycetidae</taxon>
        <taxon>Hypocreales</taxon>
        <taxon>Stachybotryaceae</taxon>
        <taxon>Stachybotrys</taxon>
    </lineage>
</organism>
<dbReference type="PANTHER" id="PTHR11206">
    <property type="entry name" value="MULTIDRUG RESISTANCE PROTEIN"/>
    <property type="match status" value="1"/>
</dbReference>